<protein>
    <submittedName>
        <fullName evidence="1">ATP-dependent DNA helicase</fullName>
    </submittedName>
</protein>
<organism evidence="1">
    <name type="scientific">virus sp. ctqq75</name>
    <dbReference type="NCBI Taxonomy" id="2827999"/>
    <lineage>
        <taxon>Viruses</taxon>
    </lineage>
</organism>
<name>A0A8S5RE43_9VIRU</name>
<accession>A0A8S5RE43</accession>
<keyword evidence="1" id="KW-0347">Helicase</keyword>
<proteinExistence type="predicted"/>
<keyword evidence="1" id="KW-0067">ATP-binding</keyword>
<sequence length="254" mass="29768">MRYIDIKVGLKYRVKEDIDIFIKRGAVVVIEKKAKTDAIVQDLSKNKYMEGRWWINYNKLEPLKGIDPEEIKEGLRVHHKEFGKGTVDTVNTKFFYVKWDKKPLGRGVRDSFSRGGRFLWDDHRLFSCEELSILNEKDSAVDIFRKLQKECDEALLDALYDYSQRQWKEALEELKRLNALNEESLYWRREGNKIIFSFVKEGKIIETSASCSSDDTFDYITGSQIALVRLAQKCGKPAKVYLPKDTKDFQIEFI</sequence>
<keyword evidence="1" id="KW-0378">Hydrolase</keyword>
<dbReference type="EMBL" id="BK059096">
    <property type="protein sequence ID" value="DAE29656.1"/>
    <property type="molecule type" value="Genomic_DNA"/>
</dbReference>
<evidence type="ECO:0000313" key="1">
    <source>
        <dbReference type="EMBL" id="DAE29656.1"/>
    </source>
</evidence>
<keyword evidence="1" id="KW-0547">Nucleotide-binding</keyword>
<dbReference type="GO" id="GO:0004386">
    <property type="term" value="F:helicase activity"/>
    <property type="evidence" value="ECO:0007669"/>
    <property type="project" value="UniProtKB-KW"/>
</dbReference>
<reference evidence="1" key="1">
    <citation type="journal article" date="2021" name="Proc. Natl. Acad. Sci. U.S.A.">
        <title>A Catalog of Tens of Thousands of Viruses from Human Metagenomes Reveals Hidden Associations with Chronic Diseases.</title>
        <authorList>
            <person name="Tisza M.J."/>
            <person name="Buck C.B."/>
        </authorList>
    </citation>
    <scope>NUCLEOTIDE SEQUENCE</scope>
    <source>
        <strain evidence="1">Ctqq75</strain>
    </source>
</reference>